<evidence type="ECO:0000313" key="1">
    <source>
        <dbReference type="EMBL" id="CAB4342427.1"/>
    </source>
</evidence>
<gene>
    <name evidence="1" type="ORF">UFOPK4171_00874</name>
</gene>
<name>A0A6J5ZNK3_9ZZZZ</name>
<organism evidence="1">
    <name type="scientific">freshwater metagenome</name>
    <dbReference type="NCBI Taxonomy" id="449393"/>
    <lineage>
        <taxon>unclassified sequences</taxon>
        <taxon>metagenomes</taxon>
        <taxon>ecological metagenomes</taxon>
    </lineage>
</organism>
<proteinExistence type="predicted"/>
<sequence>MNHYLERIGGNLIKTKFIGNVELDLEGYKISIAELDFLDIIVEKKEDFESETRRILSEMLEIDENSFELEFKTS</sequence>
<protein>
    <submittedName>
        <fullName evidence="1">Unannotated protein</fullName>
    </submittedName>
</protein>
<accession>A0A6J5ZNK3</accession>
<dbReference type="AlphaFoldDB" id="A0A6J5ZNK3"/>
<dbReference type="EMBL" id="CAESAM010000097">
    <property type="protein sequence ID" value="CAB4342427.1"/>
    <property type="molecule type" value="Genomic_DNA"/>
</dbReference>
<reference evidence="1" key="1">
    <citation type="submission" date="2020-05" db="EMBL/GenBank/DDBJ databases">
        <authorList>
            <person name="Chiriac C."/>
            <person name="Salcher M."/>
            <person name="Ghai R."/>
            <person name="Kavagutti S V."/>
        </authorList>
    </citation>
    <scope>NUCLEOTIDE SEQUENCE</scope>
</reference>